<dbReference type="EC" id="2.7.13.3" evidence="2"/>
<dbReference type="InterPro" id="IPR004358">
    <property type="entry name" value="Sig_transdc_His_kin-like_C"/>
</dbReference>
<dbReference type="GO" id="GO:0000155">
    <property type="term" value="F:phosphorelay sensor kinase activity"/>
    <property type="evidence" value="ECO:0007669"/>
    <property type="project" value="UniProtKB-ARBA"/>
</dbReference>
<dbReference type="EMBL" id="FWZT01000006">
    <property type="protein sequence ID" value="SMF16851.1"/>
    <property type="molecule type" value="Genomic_DNA"/>
</dbReference>
<evidence type="ECO:0000259" key="8">
    <source>
        <dbReference type="PROSITE" id="PS50109"/>
    </source>
</evidence>
<dbReference type="SUPFAM" id="SSF55874">
    <property type="entry name" value="ATPase domain of HSP90 chaperone/DNA topoisomerase II/histidine kinase"/>
    <property type="match status" value="1"/>
</dbReference>
<evidence type="ECO:0000256" key="5">
    <source>
        <dbReference type="ARBA" id="ARBA00022777"/>
    </source>
</evidence>
<evidence type="ECO:0000313" key="11">
    <source>
        <dbReference type="EMBL" id="SMF16851.1"/>
    </source>
</evidence>
<evidence type="ECO:0000313" key="12">
    <source>
        <dbReference type="Proteomes" id="UP000192907"/>
    </source>
</evidence>
<dbReference type="Proteomes" id="UP000192907">
    <property type="component" value="Unassembled WGS sequence"/>
</dbReference>
<dbReference type="PROSITE" id="PS50109">
    <property type="entry name" value="HIS_KIN"/>
    <property type="match status" value="1"/>
</dbReference>
<dbReference type="InterPro" id="IPR051315">
    <property type="entry name" value="Bact_Chemotaxis_CheA"/>
</dbReference>
<evidence type="ECO:0000256" key="7">
    <source>
        <dbReference type="SAM" id="Phobius"/>
    </source>
</evidence>
<evidence type="ECO:0000256" key="1">
    <source>
        <dbReference type="ARBA" id="ARBA00000085"/>
    </source>
</evidence>
<feature type="domain" description="PAC" evidence="9">
    <location>
        <begin position="291"/>
        <end position="344"/>
    </location>
</feature>
<feature type="modified residue" description="Phosphohistidine" evidence="6">
    <location>
        <position position="403"/>
    </location>
</feature>
<dbReference type="FunFam" id="3.30.565.10:FF:000016">
    <property type="entry name" value="Chemotaxis protein CheA, putative"/>
    <property type="match status" value="1"/>
</dbReference>
<name>A0A1Y6BM84_9BACT</name>
<dbReference type="CDD" id="cd00088">
    <property type="entry name" value="HPT"/>
    <property type="match status" value="1"/>
</dbReference>
<accession>A0A1Y6BM84</accession>
<dbReference type="PRINTS" id="PR00344">
    <property type="entry name" value="BCTRLSENSOR"/>
</dbReference>
<comment type="catalytic activity">
    <reaction evidence="1">
        <text>ATP + protein L-histidine = ADP + protein N-phospho-L-histidine.</text>
        <dbReference type="EC" id="2.7.13.3"/>
    </reaction>
</comment>
<feature type="domain" description="Histidine kinase" evidence="8">
    <location>
        <begin position="589"/>
        <end position="784"/>
    </location>
</feature>
<feature type="transmembrane region" description="Helical" evidence="7">
    <location>
        <begin position="174"/>
        <end position="194"/>
    </location>
</feature>
<feature type="transmembrane region" description="Helical" evidence="7">
    <location>
        <begin position="133"/>
        <end position="154"/>
    </location>
</feature>
<keyword evidence="4" id="KW-0808">Transferase</keyword>
<sequence>MALNLLNSLFKFFNVDDESIKDDHRRLQSQIILGFLIVYSMCWISYIGIYGFLDNPMSAFVCGVLGLPCCLIGLTMMKAKRSSFWAAFMGNFGGAAVLGANLLFTGGSYSPLYAWFFFVTITTFLLNGRRGGWAIALFTSAISLAVTSAEILWGDLPYQFKFSFQGDEFKLFVGVTYAFAIFALASVTTIYEILQRMAFKKIKEAEGKIQDQYQTIANLLDNMKQSVFVIDEELKIRPPVSKYSKKIFGCDIEDKTIFEILFKDIDRNSEMYARLETVFTSVFGSDDIQWMASEDYLPKDVEYQDLKLKINCNPIYDNTDELQRIMFVVEDITELVAAEERLRAEQKANFQTTTALEAIVQVGLEKTFSYLTSCSEKLNTMEQAVLHAPLKEETWSLLLRELHTIKGNSRQLGFRSISKMVHLIEQDLIDLKNHASHYSEEVVLDKLFDVWMEGIDGLMVYSNIISSYFGRSNVIAAFLFTSVERQIMDCEQGKDKIAATQFTKNIMHLRHYLSLLYRYDDHPSDLEVDDLQRADIGSERWQDIKTWVYGQRHHHLQDRMGDHMESYHQIYGKSLERLREAVDEGADHQVLGQLLDRLHEVPLGEQLHEFRATVEELAQRCNKKIDYEVDVHDSTIPRSLISPLSDILNHLIRNSIDHGIEAPESRLSLGKEEVGTIAITCHDHDSMLELVLQDDGSGIDPEKLRKAGIARGLIDADKDYSESEIYSLIFKPSLSTAQVVTDISGRGYGMSAVQVAIKEIGGEIQLNTSLGSGTTFRLKIPKTSAPKVDRRAG</sequence>
<dbReference type="STRING" id="1513793.SAMN06296036_10674"/>
<dbReference type="Gene3D" id="1.20.120.160">
    <property type="entry name" value="HPT domain"/>
    <property type="match status" value="1"/>
</dbReference>
<feature type="transmembrane region" description="Helical" evidence="7">
    <location>
        <begin position="31"/>
        <end position="52"/>
    </location>
</feature>
<dbReference type="Pfam" id="PF02518">
    <property type="entry name" value="HATPase_c"/>
    <property type="match status" value="1"/>
</dbReference>
<dbReference type="InterPro" id="IPR036890">
    <property type="entry name" value="HATPase_C_sf"/>
</dbReference>
<protein>
    <recommendedName>
        <fullName evidence="2">histidine kinase</fullName>
        <ecNumber evidence="2">2.7.13.3</ecNumber>
    </recommendedName>
</protein>
<dbReference type="PANTHER" id="PTHR43395:SF10">
    <property type="entry name" value="CHEMOTAXIS PROTEIN CHEA"/>
    <property type="match status" value="1"/>
</dbReference>
<dbReference type="AlphaFoldDB" id="A0A1Y6BM84"/>
<dbReference type="RefSeq" id="WP_132317996.1">
    <property type="nucleotide sequence ID" value="NZ_FWZT01000006.1"/>
</dbReference>
<evidence type="ECO:0000256" key="2">
    <source>
        <dbReference type="ARBA" id="ARBA00012438"/>
    </source>
</evidence>
<keyword evidence="3 6" id="KW-0597">Phosphoprotein</keyword>
<keyword evidence="12" id="KW-1185">Reference proteome</keyword>
<dbReference type="Gene3D" id="3.30.565.10">
    <property type="entry name" value="Histidine kinase-like ATPase, C-terminal domain"/>
    <property type="match status" value="1"/>
</dbReference>
<evidence type="ECO:0000256" key="3">
    <source>
        <dbReference type="ARBA" id="ARBA00022553"/>
    </source>
</evidence>
<organism evidence="11 12">
    <name type="scientific">Pseudobacteriovorax antillogorgiicola</name>
    <dbReference type="NCBI Taxonomy" id="1513793"/>
    <lineage>
        <taxon>Bacteria</taxon>
        <taxon>Pseudomonadati</taxon>
        <taxon>Bdellovibrionota</taxon>
        <taxon>Oligoflexia</taxon>
        <taxon>Oligoflexales</taxon>
        <taxon>Pseudobacteriovoracaceae</taxon>
        <taxon>Pseudobacteriovorax</taxon>
    </lineage>
</organism>
<reference evidence="12" key="1">
    <citation type="submission" date="2017-04" db="EMBL/GenBank/DDBJ databases">
        <authorList>
            <person name="Varghese N."/>
            <person name="Submissions S."/>
        </authorList>
    </citation>
    <scope>NUCLEOTIDE SEQUENCE [LARGE SCALE GENOMIC DNA]</scope>
    <source>
        <strain evidence="12">RKEM611</strain>
    </source>
</reference>
<dbReference type="Gene3D" id="3.30.450.20">
    <property type="entry name" value="PAS domain"/>
    <property type="match status" value="1"/>
</dbReference>
<dbReference type="InterPro" id="IPR036641">
    <property type="entry name" value="HPT_dom_sf"/>
</dbReference>
<gene>
    <name evidence="11" type="ORF">SAMN06296036_10674</name>
</gene>
<dbReference type="PANTHER" id="PTHR43395">
    <property type="entry name" value="SENSOR HISTIDINE KINASE CHEA"/>
    <property type="match status" value="1"/>
</dbReference>
<keyword evidence="7" id="KW-0472">Membrane</keyword>
<evidence type="ECO:0000256" key="4">
    <source>
        <dbReference type="ARBA" id="ARBA00022679"/>
    </source>
</evidence>
<feature type="domain" description="HPt" evidence="10">
    <location>
        <begin position="359"/>
        <end position="461"/>
    </location>
</feature>
<dbReference type="InterPro" id="IPR008207">
    <property type="entry name" value="Sig_transdc_His_kin_Hpt_dom"/>
</dbReference>
<feature type="transmembrane region" description="Helical" evidence="7">
    <location>
        <begin position="58"/>
        <end position="77"/>
    </location>
</feature>
<dbReference type="PROSITE" id="PS50894">
    <property type="entry name" value="HPT"/>
    <property type="match status" value="1"/>
</dbReference>
<dbReference type="SMART" id="SM00387">
    <property type="entry name" value="HATPase_c"/>
    <property type="match status" value="1"/>
</dbReference>
<evidence type="ECO:0000259" key="9">
    <source>
        <dbReference type="PROSITE" id="PS50113"/>
    </source>
</evidence>
<evidence type="ECO:0000259" key="10">
    <source>
        <dbReference type="PROSITE" id="PS50894"/>
    </source>
</evidence>
<evidence type="ECO:0000256" key="6">
    <source>
        <dbReference type="PROSITE-ProRule" id="PRU00110"/>
    </source>
</evidence>
<dbReference type="InterPro" id="IPR000700">
    <property type="entry name" value="PAS-assoc_C"/>
</dbReference>
<keyword evidence="7" id="KW-1133">Transmembrane helix</keyword>
<keyword evidence="5" id="KW-0418">Kinase</keyword>
<keyword evidence="7" id="KW-0812">Transmembrane</keyword>
<dbReference type="PROSITE" id="PS50113">
    <property type="entry name" value="PAC"/>
    <property type="match status" value="1"/>
</dbReference>
<dbReference type="SUPFAM" id="SSF47226">
    <property type="entry name" value="Histidine-containing phosphotransfer domain, HPT domain"/>
    <property type="match status" value="1"/>
</dbReference>
<dbReference type="Pfam" id="PF01627">
    <property type="entry name" value="Hpt"/>
    <property type="match status" value="1"/>
</dbReference>
<dbReference type="InterPro" id="IPR005467">
    <property type="entry name" value="His_kinase_dom"/>
</dbReference>
<dbReference type="InterPro" id="IPR003594">
    <property type="entry name" value="HATPase_dom"/>
</dbReference>
<dbReference type="OrthoDB" id="5287347at2"/>
<proteinExistence type="predicted"/>